<dbReference type="PANTHER" id="PTHR43537:SF5">
    <property type="entry name" value="UXU OPERON TRANSCRIPTIONAL REGULATOR"/>
    <property type="match status" value="1"/>
</dbReference>
<evidence type="ECO:0000313" key="6">
    <source>
        <dbReference type="Proteomes" id="UP000246635"/>
    </source>
</evidence>
<name>A0A2V2YVP6_9BACL</name>
<keyword evidence="1" id="KW-0805">Transcription regulation</keyword>
<dbReference type="OrthoDB" id="368257at2"/>
<keyword evidence="3" id="KW-0804">Transcription</keyword>
<dbReference type="SUPFAM" id="SSF46785">
    <property type="entry name" value="Winged helix' DNA-binding domain"/>
    <property type="match status" value="1"/>
</dbReference>
<evidence type="ECO:0000259" key="4">
    <source>
        <dbReference type="PROSITE" id="PS50949"/>
    </source>
</evidence>
<keyword evidence="6" id="KW-1185">Reference proteome</keyword>
<comment type="caution">
    <text evidence="5">The sequence shown here is derived from an EMBL/GenBank/DDBJ whole genome shotgun (WGS) entry which is preliminary data.</text>
</comment>
<dbReference type="RefSeq" id="WP_110043744.1">
    <property type="nucleotide sequence ID" value="NZ_CP054612.1"/>
</dbReference>
<dbReference type="Pfam" id="PF00392">
    <property type="entry name" value="GntR"/>
    <property type="match status" value="1"/>
</dbReference>
<dbReference type="Pfam" id="PF07729">
    <property type="entry name" value="FCD"/>
    <property type="match status" value="1"/>
</dbReference>
<dbReference type="CDD" id="cd07377">
    <property type="entry name" value="WHTH_GntR"/>
    <property type="match status" value="1"/>
</dbReference>
<reference evidence="5 6" key="1">
    <citation type="submission" date="2018-05" db="EMBL/GenBank/DDBJ databases">
        <title>Genomic Encyclopedia of Type Strains, Phase III (KMG-III): the genomes of soil and plant-associated and newly described type strains.</title>
        <authorList>
            <person name="Whitman W."/>
        </authorList>
    </citation>
    <scope>NUCLEOTIDE SEQUENCE [LARGE SCALE GENOMIC DNA]</scope>
    <source>
        <strain evidence="5 6">CECT 5696</strain>
    </source>
</reference>
<sequence>MSDVPLVETAYQHIRTQLLNGAYLPGHLFTESELAAELGMSRTPIRSAVSLLEKEGFVQTLYKRGIVVRGIETKDLYHIFDLLNALYSYALDCIDQGMYYELDLVQLRKHYDLLVEASDNQQYRAYYENGLMFMHTLLDSIRNRYITETFYLHRDKLLFYVVAYRLTQGANRPYTGRKLYEEIYNRLAEGKYQEAKKAIIDHKRNMREDLLRNSMLP</sequence>
<dbReference type="InterPro" id="IPR036388">
    <property type="entry name" value="WH-like_DNA-bd_sf"/>
</dbReference>
<keyword evidence="2" id="KW-0238">DNA-binding</keyword>
<proteinExistence type="predicted"/>
<dbReference type="PROSITE" id="PS50949">
    <property type="entry name" value="HTH_GNTR"/>
    <property type="match status" value="1"/>
</dbReference>
<dbReference type="Gene3D" id="1.20.120.530">
    <property type="entry name" value="GntR ligand-binding domain-like"/>
    <property type="match status" value="1"/>
</dbReference>
<dbReference type="GO" id="GO:0003700">
    <property type="term" value="F:DNA-binding transcription factor activity"/>
    <property type="evidence" value="ECO:0007669"/>
    <property type="project" value="InterPro"/>
</dbReference>
<evidence type="ECO:0000256" key="3">
    <source>
        <dbReference type="ARBA" id="ARBA00023163"/>
    </source>
</evidence>
<evidence type="ECO:0000313" key="5">
    <source>
        <dbReference type="EMBL" id="PWW05218.1"/>
    </source>
</evidence>
<evidence type="ECO:0000256" key="1">
    <source>
        <dbReference type="ARBA" id="ARBA00023015"/>
    </source>
</evidence>
<feature type="domain" description="HTH gntR-type" evidence="4">
    <location>
        <begin position="4"/>
        <end position="71"/>
    </location>
</feature>
<accession>A0A2V2YVP6</accession>
<dbReference type="InterPro" id="IPR036390">
    <property type="entry name" value="WH_DNA-bd_sf"/>
</dbReference>
<evidence type="ECO:0000256" key="2">
    <source>
        <dbReference type="ARBA" id="ARBA00023125"/>
    </source>
</evidence>
<dbReference type="PANTHER" id="PTHR43537">
    <property type="entry name" value="TRANSCRIPTIONAL REGULATOR, GNTR FAMILY"/>
    <property type="match status" value="1"/>
</dbReference>
<dbReference type="InterPro" id="IPR011711">
    <property type="entry name" value="GntR_C"/>
</dbReference>
<dbReference type="Gene3D" id="1.10.10.10">
    <property type="entry name" value="Winged helix-like DNA-binding domain superfamily/Winged helix DNA-binding domain"/>
    <property type="match status" value="1"/>
</dbReference>
<dbReference type="SMART" id="SM00345">
    <property type="entry name" value="HTH_GNTR"/>
    <property type="match status" value="1"/>
</dbReference>
<dbReference type="AlphaFoldDB" id="A0A2V2YVP6"/>
<dbReference type="EMBL" id="QGTQ01000005">
    <property type="protein sequence ID" value="PWW05218.1"/>
    <property type="molecule type" value="Genomic_DNA"/>
</dbReference>
<dbReference type="InterPro" id="IPR008920">
    <property type="entry name" value="TF_FadR/GntR_C"/>
</dbReference>
<gene>
    <name evidence="5" type="ORF">DFQ01_105202</name>
</gene>
<organism evidence="5 6">
    <name type="scientific">Paenibacillus cellulosilyticus</name>
    <dbReference type="NCBI Taxonomy" id="375489"/>
    <lineage>
        <taxon>Bacteria</taxon>
        <taxon>Bacillati</taxon>
        <taxon>Bacillota</taxon>
        <taxon>Bacilli</taxon>
        <taxon>Bacillales</taxon>
        <taxon>Paenibacillaceae</taxon>
        <taxon>Paenibacillus</taxon>
    </lineage>
</organism>
<protein>
    <submittedName>
        <fullName evidence="5">GntR family transcriptional regulator</fullName>
    </submittedName>
</protein>
<dbReference type="GO" id="GO:0003677">
    <property type="term" value="F:DNA binding"/>
    <property type="evidence" value="ECO:0007669"/>
    <property type="project" value="UniProtKB-KW"/>
</dbReference>
<dbReference type="InterPro" id="IPR000524">
    <property type="entry name" value="Tscrpt_reg_HTH_GntR"/>
</dbReference>
<dbReference type="Proteomes" id="UP000246635">
    <property type="component" value="Unassembled WGS sequence"/>
</dbReference>
<dbReference type="SUPFAM" id="SSF48008">
    <property type="entry name" value="GntR ligand-binding domain-like"/>
    <property type="match status" value="1"/>
</dbReference>
<dbReference type="PRINTS" id="PR00035">
    <property type="entry name" value="HTHGNTR"/>
</dbReference>